<gene>
    <name evidence="3" type="ORF">N7482_007713</name>
</gene>
<dbReference type="GeneID" id="81429013"/>
<feature type="compositionally biased region" description="Low complexity" evidence="1">
    <location>
        <begin position="31"/>
        <end position="49"/>
    </location>
</feature>
<feature type="compositionally biased region" description="Low complexity" evidence="1">
    <location>
        <begin position="358"/>
        <end position="393"/>
    </location>
</feature>
<evidence type="ECO:0000313" key="3">
    <source>
        <dbReference type="EMBL" id="KAJ5160709.1"/>
    </source>
</evidence>
<name>A0A9W9HXB4_9EURO</name>
<dbReference type="Proteomes" id="UP001149163">
    <property type="component" value="Unassembled WGS sequence"/>
</dbReference>
<evidence type="ECO:0000313" key="4">
    <source>
        <dbReference type="Proteomes" id="UP001149163"/>
    </source>
</evidence>
<feature type="compositionally biased region" description="Polar residues" evidence="1">
    <location>
        <begin position="19"/>
        <end position="28"/>
    </location>
</feature>
<feature type="region of interest" description="Disordered" evidence="1">
    <location>
        <begin position="341"/>
        <end position="426"/>
    </location>
</feature>
<keyword evidence="4" id="KW-1185">Reference proteome</keyword>
<dbReference type="OrthoDB" id="506431at2759"/>
<evidence type="ECO:0000256" key="1">
    <source>
        <dbReference type="SAM" id="MobiDB-lite"/>
    </source>
</evidence>
<dbReference type="SUPFAM" id="SSF54637">
    <property type="entry name" value="Thioesterase/thiol ester dehydrase-isomerase"/>
    <property type="match status" value="1"/>
</dbReference>
<feature type="domain" description="Thioesterase" evidence="2">
    <location>
        <begin position="169"/>
        <end position="237"/>
    </location>
</feature>
<protein>
    <submittedName>
        <fullName evidence="3">HotDog domain-containing protein</fullName>
    </submittedName>
</protein>
<proteinExistence type="predicted"/>
<feature type="compositionally biased region" description="Polar residues" evidence="1">
    <location>
        <begin position="414"/>
        <end position="426"/>
    </location>
</feature>
<dbReference type="Pfam" id="PF03061">
    <property type="entry name" value="4HBT"/>
    <property type="match status" value="1"/>
</dbReference>
<reference evidence="3" key="2">
    <citation type="journal article" date="2023" name="IMA Fungus">
        <title>Comparative genomic study of the Penicillium genus elucidates a diverse pangenome and 15 lateral gene transfer events.</title>
        <authorList>
            <person name="Petersen C."/>
            <person name="Sorensen T."/>
            <person name="Nielsen M.R."/>
            <person name="Sondergaard T.E."/>
            <person name="Sorensen J.L."/>
            <person name="Fitzpatrick D.A."/>
            <person name="Frisvad J.C."/>
            <person name="Nielsen K.L."/>
        </authorList>
    </citation>
    <scope>NUCLEOTIDE SEQUENCE</scope>
    <source>
        <strain evidence="3">IBT 26290</strain>
    </source>
</reference>
<accession>A0A9W9HXB4</accession>
<dbReference type="PANTHER" id="PTHR47260">
    <property type="entry name" value="UPF0644 PROTEIN PB2B4.06"/>
    <property type="match status" value="1"/>
</dbReference>
<dbReference type="InterPro" id="IPR006683">
    <property type="entry name" value="Thioestr_dom"/>
</dbReference>
<feature type="compositionally biased region" description="Low complexity" evidence="1">
    <location>
        <begin position="341"/>
        <end position="351"/>
    </location>
</feature>
<dbReference type="CDD" id="cd03443">
    <property type="entry name" value="PaaI_thioesterase"/>
    <property type="match status" value="1"/>
</dbReference>
<organism evidence="3 4">
    <name type="scientific">Penicillium canariense</name>
    <dbReference type="NCBI Taxonomy" id="189055"/>
    <lineage>
        <taxon>Eukaryota</taxon>
        <taxon>Fungi</taxon>
        <taxon>Dikarya</taxon>
        <taxon>Ascomycota</taxon>
        <taxon>Pezizomycotina</taxon>
        <taxon>Eurotiomycetes</taxon>
        <taxon>Eurotiomycetidae</taxon>
        <taxon>Eurotiales</taxon>
        <taxon>Aspergillaceae</taxon>
        <taxon>Penicillium</taxon>
    </lineage>
</organism>
<sequence>MRALHPFSLVTEVSDKKFSTSWQPSRRSGYSKVASTVSQSSVTSHPSPVAQTAPPVEDKIGSSRKGQPQSQADDMISALPLIRHLRLDGKVSQTSEESPIYKEVRPYRTLHPAARPSHLVAGSLFTAEKLPSDPYFFIPSLQGTQQKSLQDRRVIATCYVGPYLCGHAGYVHGGLPFLLFDDVFACCAGMLFESGVAMTAKMNIDFLKPAIPNRVYVYRAEITKTEGRKAWVRGQMRCINAFTVDEMRARQMPMSDALSTEEKESVLVAEAAALFVEPRFGKASSHTTLLTLADMADLDFSRWDLFFLVVVNAICEVRIVGFQACRPIACRLHRKSIIFPPTSSPSPGRSGANWGTDPSSSSSHPSPSLSGSGTSWAARTSDPTSSSSPSSPSLGRSGANCASKSLANPGKRVSSMTFLRTTPSGV</sequence>
<dbReference type="EMBL" id="JAPQKN010000004">
    <property type="protein sequence ID" value="KAJ5160709.1"/>
    <property type="molecule type" value="Genomic_DNA"/>
</dbReference>
<dbReference type="RefSeq" id="XP_056542266.1">
    <property type="nucleotide sequence ID" value="XM_056689837.1"/>
</dbReference>
<dbReference type="InterPro" id="IPR052061">
    <property type="entry name" value="PTE-AB_protein"/>
</dbReference>
<dbReference type="PANTHER" id="PTHR47260:SF2">
    <property type="entry name" value="THIOESTERASE DOMAIN-CONTAINING PROTEIN-RELATED"/>
    <property type="match status" value="1"/>
</dbReference>
<evidence type="ECO:0000259" key="2">
    <source>
        <dbReference type="Pfam" id="PF03061"/>
    </source>
</evidence>
<feature type="region of interest" description="Disordered" evidence="1">
    <location>
        <begin position="14"/>
        <end position="72"/>
    </location>
</feature>
<reference evidence="3" key="1">
    <citation type="submission" date="2022-11" db="EMBL/GenBank/DDBJ databases">
        <authorList>
            <person name="Petersen C."/>
        </authorList>
    </citation>
    <scope>NUCLEOTIDE SEQUENCE</scope>
    <source>
        <strain evidence="3">IBT 26290</strain>
    </source>
</reference>
<dbReference type="InterPro" id="IPR029069">
    <property type="entry name" value="HotDog_dom_sf"/>
</dbReference>
<dbReference type="Gene3D" id="3.10.129.10">
    <property type="entry name" value="Hotdog Thioesterase"/>
    <property type="match status" value="1"/>
</dbReference>
<dbReference type="AlphaFoldDB" id="A0A9W9HXB4"/>
<comment type="caution">
    <text evidence="3">The sequence shown here is derived from an EMBL/GenBank/DDBJ whole genome shotgun (WGS) entry which is preliminary data.</text>
</comment>